<feature type="domain" description="Methyltransferase" evidence="2">
    <location>
        <begin position="3"/>
        <end position="147"/>
    </location>
</feature>
<dbReference type="Pfam" id="PF13679">
    <property type="entry name" value="Methyltransf_32"/>
    <property type="match status" value="1"/>
</dbReference>
<dbReference type="InterPro" id="IPR025714">
    <property type="entry name" value="Methyltranfer_dom"/>
</dbReference>
<dbReference type="PANTHER" id="PTHR12496:SF2">
    <property type="entry name" value="METHYLTRANSFERASE-LIKE PROTEIN 25B"/>
    <property type="match status" value="1"/>
</dbReference>
<dbReference type="Proteomes" id="UP000494165">
    <property type="component" value="Unassembled WGS sequence"/>
</dbReference>
<dbReference type="AlphaFoldDB" id="A0A8S1DD63"/>
<organism evidence="3 4">
    <name type="scientific">Cloeon dipterum</name>
    <dbReference type="NCBI Taxonomy" id="197152"/>
    <lineage>
        <taxon>Eukaryota</taxon>
        <taxon>Metazoa</taxon>
        <taxon>Ecdysozoa</taxon>
        <taxon>Arthropoda</taxon>
        <taxon>Hexapoda</taxon>
        <taxon>Insecta</taxon>
        <taxon>Pterygota</taxon>
        <taxon>Palaeoptera</taxon>
        <taxon>Ephemeroptera</taxon>
        <taxon>Pisciforma</taxon>
        <taxon>Baetidae</taxon>
        <taxon>Cloeon</taxon>
    </lineage>
</organism>
<evidence type="ECO:0000259" key="2">
    <source>
        <dbReference type="Pfam" id="PF13679"/>
    </source>
</evidence>
<evidence type="ECO:0000256" key="1">
    <source>
        <dbReference type="SAM" id="MobiDB-lite"/>
    </source>
</evidence>
<sequence>MAKVTANCAKRLGCKFVVDIGSGLGHLGRILAFHYGLQVCCLEEQICLTEKAKNIDEQLRKLFEKSGRNIVPPVHINKSINTALDQNELIKILLDAFGLQFKEELEFGLVGLHPCGDLGPTLMRLLVNCPNAVFINVVGCCYMKLTEESSGYIQGYPMSCFVTGEINTKNLSYEAREVSCHALEMYCDRLKKGCVDDLKIHCYRSTLECILIRHWPHLKHSGLKSIKHTQDMSFEKYAVEAVEKLAISLPAQELLSVDVEKRLLQWKNVVVFYSLRLMLAPLVESAILLDRLLFMEENGPALCLFAVKQSLMGLGRRRNAGWARTAMQILRRRATPRWMGRRHHANSPEQRDAVGDGQAPPCKFSGAERRRAEWAGAAMQILRRRATPWVMGRRRRAGWPGTAMQILRSRATLRWMGRHHHADSPEQSDATLDGQAPPCKFSGEERRLG</sequence>
<reference evidence="3 4" key="1">
    <citation type="submission" date="2020-04" db="EMBL/GenBank/DDBJ databases">
        <authorList>
            <person name="Alioto T."/>
            <person name="Alioto T."/>
            <person name="Gomez Garrido J."/>
        </authorList>
    </citation>
    <scope>NUCLEOTIDE SEQUENCE [LARGE SCALE GENOMIC DNA]</scope>
</reference>
<dbReference type="EMBL" id="CADEPI010000209">
    <property type="protein sequence ID" value="CAB3380474.1"/>
    <property type="molecule type" value="Genomic_DNA"/>
</dbReference>
<dbReference type="PANTHER" id="PTHR12496">
    <property type="entry name" value="CGI-41 METHYLTRANSFERASE"/>
    <property type="match status" value="1"/>
</dbReference>
<dbReference type="OrthoDB" id="5875367at2759"/>
<protein>
    <recommendedName>
        <fullName evidence="2">Methyltransferase domain-containing protein</fullName>
    </recommendedName>
</protein>
<keyword evidence="4" id="KW-1185">Reference proteome</keyword>
<gene>
    <name evidence="3" type="ORF">CLODIP_2_CD11878</name>
</gene>
<feature type="region of interest" description="Disordered" evidence="1">
    <location>
        <begin position="338"/>
        <end position="367"/>
    </location>
</feature>
<feature type="region of interest" description="Disordered" evidence="1">
    <location>
        <begin position="418"/>
        <end position="449"/>
    </location>
</feature>
<evidence type="ECO:0000313" key="3">
    <source>
        <dbReference type="EMBL" id="CAB3380474.1"/>
    </source>
</evidence>
<name>A0A8S1DD63_9INSE</name>
<dbReference type="InterPro" id="IPR052220">
    <property type="entry name" value="METTL25"/>
</dbReference>
<comment type="caution">
    <text evidence="3">The sequence shown here is derived from an EMBL/GenBank/DDBJ whole genome shotgun (WGS) entry which is preliminary data.</text>
</comment>
<evidence type="ECO:0000313" key="4">
    <source>
        <dbReference type="Proteomes" id="UP000494165"/>
    </source>
</evidence>
<proteinExistence type="predicted"/>
<accession>A0A8S1DD63</accession>